<evidence type="ECO:0000256" key="6">
    <source>
        <dbReference type="ARBA" id="ARBA00023136"/>
    </source>
</evidence>
<proteinExistence type="predicted"/>
<dbReference type="PANTHER" id="PTHR31584:SF1">
    <property type="entry name" value="TUMOR PROTEIN P53-INDUCIBLE PROTEIN 11"/>
    <property type="match status" value="1"/>
</dbReference>
<organism evidence="9 10">
    <name type="scientific">Strigamia maritima</name>
    <name type="common">European centipede</name>
    <name type="synonym">Geophilus maritimus</name>
    <dbReference type="NCBI Taxonomy" id="126957"/>
    <lineage>
        <taxon>Eukaryota</taxon>
        <taxon>Metazoa</taxon>
        <taxon>Ecdysozoa</taxon>
        <taxon>Arthropoda</taxon>
        <taxon>Myriapoda</taxon>
        <taxon>Chilopoda</taxon>
        <taxon>Pleurostigmophora</taxon>
        <taxon>Geophilomorpha</taxon>
        <taxon>Linotaeniidae</taxon>
        <taxon>Strigamia</taxon>
    </lineage>
</organism>
<reference evidence="10" key="1">
    <citation type="submission" date="2011-05" db="EMBL/GenBank/DDBJ databases">
        <authorList>
            <person name="Richards S.R."/>
            <person name="Qu J."/>
            <person name="Jiang H."/>
            <person name="Jhangiani S.N."/>
            <person name="Agravi P."/>
            <person name="Goodspeed R."/>
            <person name="Gross S."/>
            <person name="Mandapat C."/>
            <person name="Jackson L."/>
            <person name="Mathew T."/>
            <person name="Pu L."/>
            <person name="Thornton R."/>
            <person name="Saada N."/>
            <person name="Wilczek-Boney K.B."/>
            <person name="Lee S."/>
            <person name="Kovar C."/>
            <person name="Wu Y."/>
            <person name="Scherer S.E."/>
            <person name="Worley K.C."/>
            <person name="Muzny D.M."/>
            <person name="Gibbs R."/>
        </authorList>
    </citation>
    <scope>NUCLEOTIDE SEQUENCE</scope>
    <source>
        <strain evidence="10">Brora</strain>
    </source>
</reference>
<evidence type="ECO:0000313" key="10">
    <source>
        <dbReference type="Proteomes" id="UP000014500"/>
    </source>
</evidence>
<accession>T1JM64</accession>
<dbReference type="EMBL" id="JH431728">
    <property type="status" value="NOT_ANNOTATED_CDS"/>
    <property type="molecule type" value="Genomic_DNA"/>
</dbReference>
<sequence length="206" mass="23949">MDEQHVKHSSGDLHSRLKTRKILGVGEIDNGDIHRSKISQLLGHNEHLYVKFPRGFWMWHLFSAVIFTVQGLGSLMCFSILVALSRDYGQSTSSVRTRGNYTLSSFTFNSLFFRYLGNKQPVDWDWYYYLFDCQRIDCENHLPTRIWSLAQSKKGTEKTNNLILNKGIWNFKNKVSPLYMHQILFTSASVSIELVCKFILSHCMLN</sequence>
<evidence type="ECO:0000256" key="8">
    <source>
        <dbReference type="SAM" id="Phobius"/>
    </source>
</evidence>
<evidence type="ECO:0000256" key="7">
    <source>
        <dbReference type="ARBA" id="ARBA00032100"/>
    </source>
</evidence>
<evidence type="ECO:0000256" key="1">
    <source>
        <dbReference type="ARBA" id="ARBA00004141"/>
    </source>
</evidence>
<keyword evidence="10" id="KW-1185">Reference proteome</keyword>
<dbReference type="STRING" id="126957.T1JM64"/>
<evidence type="ECO:0000313" key="9">
    <source>
        <dbReference type="EnsemblMetazoa" id="SMAR014944-PA"/>
    </source>
</evidence>
<comment type="subcellular location">
    <subcellularLocation>
        <location evidence="1">Membrane</location>
        <topology evidence="1">Multi-pass membrane protein</topology>
    </subcellularLocation>
</comment>
<dbReference type="InterPro" id="IPR028266">
    <property type="entry name" value="TP53I11"/>
</dbReference>
<name>T1JM64_STRMM</name>
<keyword evidence="4 8" id="KW-0812">Transmembrane</keyword>
<reference evidence="9" key="2">
    <citation type="submission" date="2015-02" db="UniProtKB">
        <authorList>
            <consortium name="EnsemblMetazoa"/>
        </authorList>
    </citation>
    <scope>IDENTIFICATION</scope>
</reference>
<feature type="transmembrane region" description="Helical" evidence="8">
    <location>
        <begin position="57"/>
        <end position="84"/>
    </location>
</feature>
<dbReference type="PANTHER" id="PTHR31584">
    <property type="entry name" value="TUMOR PROTEIN P53-INDUCIBLE PROTEIN 11"/>
    <property type="match status" value="1"/>
</dbReference>
<evidence type="ECO:0000256" key="4">
    <source>
        <dbReference type="ARBA" id="ARBA00022692"/>
    </source>
</evidence>
<dbReference type="HOGENOM" id="CLU_1333433_0_0_1"/>
<dbReference type="EnsemblMetazoa" id="SMAR014944-RA">
    <property type="protein sequence ID" value="SMAR014944-PA"/>
    <property type="gene ID" value="SMAR014944"/>
</dbReference>
<keyword evidence="5 8" id="KW-1133">Transmembrane helix</keyword>
<dbReference type="AlphaFoldDB" id="T1JM64"/>
<keyword evidence="3" id="KW-0597">Phosphoprotein</keyword>
<dbReference type="Pfam" id="PF14936">
    <property type="entry name" value="p53-inducible11"/>
    <property type="match status" value="1"/>
</dbReference>
<protein>
    <recommendedName>
        <fullName evidence="2">Tumor protein p53-inducible protein 11</fullName>
    </recommendedName>
    <alternativeName>
        <fullName evidence="7">p53-induced gene 11 protein</fullName>
    </alternativeName>
</protein>
<dbReference type="Proteomes" id="UP000014500">
    <property type="component" value="Unassembled WGS sequence"/>
</dbReference>
<evidence type="ECO:0000256" key="2">
    <source>
        <dbReference type="ARBA" id="ARBA00019449"/>
    </source>
</evidence>
<evidence type="ECO:0000256" key="5">
    <source>
        <dbReference type="ARBA" id="ARBA00022989"/>
    </source>
</evidence>
<dbReference type="GO" id="GO:0016020">
    <property type="term" value="C:membrane"/>
    <property type="evidence" value="ECO:0007669"/>
    <property type="project" value="UniProtKB-SubCell"/>
</dbReference>
<evidence type="ECO:0000256" key="3">
    <source>
        <dbReference type="ARBA" id="ARBA00022553"/>
    </source>
</evidence>
<keyword evidence="6 8" id="KW-0472">Membrane</keyword>